<reference evidence="1" key="1">
    <citation type="submission" date="2022-09" db="EMBL/GenBank/DDBJ databases">
        <title>Intensive care unit water sources are persistently colonized with multi-drug resistant bacteria and are the site of extensive horizontal gene transfer of antibiotic resistance genes.</title>
        <authorList>
            <person name="Diorio-Toth L."/>
        </authorList>
    </citation>
    <scope>NUCLEOTIDE SEQUENCE</scope>
    <source>
        <strain evidence="1">GD03686</strain>
    </source>
</reference>
<dbReference type="EMBL" id="JAOCJW010000033">
    <property type="protein sequence ID" value="MDH2006775.1"/>
    <property type="molecule type" value="Genomic_DNA"/>
</dbReference>
<comment type="caution">
    <text evidence="1">The sequence shown here is derived from an EMBL/GenBank/DDBJ whole genome shotgun (WGS) entry which is preliminary data.</text>
</comment>
<accession>A0AA43AXR1</accession>
<protein>
    <submittedName>
        <fullName evidence="1">Uncharacterized protein</fullName>
    </submittedName>
</protein>
<dbReference type="RefSeq" id="WP_279853665.1">
    <property type="nucleotide sequence ID" value="NZ_JAOCIA010000035.1"/>
</dbReference>
<organism evidence="1 2">
    <name type="scientific">Comamonas aquatica</name>
    <dbReference type="NCBI Taxonomy" id="225991"/>
    <lineage>
        <taxon>Bacteria</taxon>
        <taxon>Pseudomonadati</taxon>
        <taxon>Pseudomonadota</taxon>
        <taxon>Betaproteobacteria</taxon>
        <taxon>Burkholderiales</taxon>
        <taxon>Comamonadaceae</taxon>
        <taxon>Comamonas</taxon>
    </lineage>
</organism>
<name>A0AA43AXR1_9BURK</name>
<evidence type="ECO:0000313" key="1">
    <source>
        <dbReference type="EMBL" id="MDH2006775.1"/>
    </source>
</evidence>
<sequence>MASIQSALESIKSLAAAKFLEAYISNVGYGQSVICIAPDKDVLNPILVLGYNNGLRIIKHRTEELTKNHRDKKISLDWVKKFIEINGGEQHKNTSEKSSHIQPDIPEMENWRDWHH</sequence>
<dbReference type="Proteomes" id="UP001161294">
    <property type="component" value="Unassembled WGS sequence"/>
</dbReference>
<dbReference type="AlphaFoldDB" id="A0AA43AXR1"/>
<evidence type="ECO:0000313" key="2">
    <source>
        <dbReference type="Proteomes" id="UP001161294"/>
    </source>
</evidence>
<proteinExistence type="predicted"/>
<gene>
    <name evidence="1" type="ORF">N5J23_14680</name>
</gene>